<evidence type="ECO:0000256" key="1">
    <source>
        <dbReference type="SAM" id="MobiDB-lite"/>
    </source>
</evidence>
<dbReference type="InterPro" id="IPR008974">
    <property type="entry name" value="TRAF-like"/>
</dbReference>
<feature type="compositionally biased region" description="Low complexity" evidence="1">
    <location>
        <begin position="186"/>
        <end position="228"/>
    </location>
</feature>
<dbReference type="Pfam" id="PF00364">
    <property type="entry name" value="Biotin_lipoyl"/>
    <property type="match status" value="1"/>
</dbReference>
<dbReference type="Gene3D" id="2.60.210.10">
    <property type="entry name" value="Apoptosis, Tumor Necrosis Factor Receptor Associated Protein 2, Chain A"/>
    <property type="match status" value="1"/>
</dbReference>
<gene>
    <name evidence="5" type="ORF">CYCCA115_LOCUS8628</name>
</gene>
<feature type="region of interest" description="Disordered" evidence="1">
    <location>
        <begin position="394"/>
        <end position="538"/>
    </location>
</feature>
<dbReference type="PROSITE" id="PS50144">
    <property type="entry name" value="MATH"/>
    <property type="match status" value="1"/>
</dbReference>
<accession>A0AAD2CW73</accession>
<feature type="signal peptide" evidence="2">
    <location>
        <begin position="1"/>
        <end position="19"/>
    </location>
</feature>
<comment type="caution">
    <text evidence="5">The sequence shown here is derived from an EMBL/GenBank/DDBJ whole genome shotgun (WGS) entry which is preliminary data.</text>
</comment>
<feature type="domain" description="Lipoyl-binding" evidence="4">
    <location>
        <begin position="75"/>
        <end position="159"/>
    </location>
</feature>
<proteinExistence type="predicted"/>
<feature type="domain" description="MATH" evidence="3">
    <location>
        <begin position="640"/>
        <end position="768"/>
    </location>
</feature>
<dbReference type="PANTHER" id="PTHR23151:SF75">
    <property type="entry name" value="DIHYDROLIPOYLLYSINE-RESIDUE ACETYLTRANSFERASE COMPONENT 5 OF PYRUVATE DEHYDROGENASE COMPLEX, CHLOROPLASTIC"/>
    <property type="match status" value="1"/>
</dbReference>
<keyword evidence="2" id="KW-0732">Signal</keyword>
<dbReference type="SUPFAM" id="SSF49599">
    <property type="entry name" value="TRAF domain-like"/>
    <property type="match status" value="1"/>
</dbReference>
<dbReference type="InterPro" id="IPR011053">
    <property type="entry name" value="Single_hybrid_motif"/>
</dbReference>
<name>A0AAD2CW73_9STRA</name>
<protein>
    <recommendedName>
        <fullName evidence="7">Lipoyl-binding domain-containing protein</fullName>
    </recommendedName>
</protein>
<feature type="compositionally biased region" description="Low complexity" evidence="1">
    <location>
        <begin position="269"/>
        <end position="282"/>
    </location>
</feature>
<dbReference type="InterPro" id="IPR045257">
    <property type="entry name" value="E2/Pdx1"/>
</dbReference>
<dbReference type="GO" id="GO:0006086">
    <property type="term" value="P:pyruvate decarboxylation to acetyl-CoA"/>
    <property type="evidence" value="ECO:0007669"/>
    <property type="project" value="InterPro"/>
</dbReference>
<dbReference type="PANTHER" id="PTHR23151">
    <property type="entry name" value="DIHYDROLIPOAMIDE ACETYL/SUCCINYL-TRANSFERASE-RELATED"/>
    <property type="match status" value="1"/>
</dbReference>
<feature type="compositionally biased region" description="Low complexity" evidence="1">
    <location>
        <begin position="523"/>
        <end position="532"/>
    </location>
</feature>
<dbReference type="SUPFAM" id="SSF51230">
    <property type="entry name" value="Single hybrid motif"/>
    <property type="match status" value="1"/>
</dbReference>
<dbReference type="CDD" id="cd06849">
    <property type="entry name" value="lipoyl_domain"/>
    <property type="match status" value="1"/>
</dbReference>
<dbReference type="PROSITE" id="PS50968">
    <property type="entry name" value="BIOTINYL_LIPOYL"/>
    <property type="match status" value="1"/>
</dbReference>
<reference evidence="5" key="1">
    <citation type="submission" date="2023-08" db="EMBL/GenBank/DDBJ databases">
        <authorList>
            <person name="Audoor S."/>
            <person name="Bilcke G."/>
        </authorList>
    </citation>
    <scope>NUCLEOTIDE SEQUENCE</scope>
</reference>
<dbReference type="InterPro" id="IPR002083">
    <property type="entry name" value="MATH/TRAF_dom"/>
</dbReference>
<feature type="compositionally biased region" description="Low complexity" evidence="1">
    <location>
        <begin position="465"/>
        <end position="515"/>
    </location>
</feature>
<sequence length="782" mass="83759">MRRLLLSIAVSALLNDAIGWISQPDTFHRRRSSLSFQSPMAPMDFIDVEVTGHAKESSNNTKRESPIKEEDKARTKEILMPSISAAMTKGKIVEWLVRTGDTIRKGDPIMVIESEKESQGARGYRTNQDVHANVDGVLAAIYQQPGQALDVGAVLGIIVPDYIIDVEVEGQPTTQANEGTAKDEPTVTTNTVNVSGGSTVGTTAESPSSSASSSSTNANANTKANTSSRPSMMDEIMPNTQNMKSTVPPGASDWVHQHHATTDGMVNDSSFYSSHQTQSSSGGSAGGGPRKGRFDVGIDNMDPFYSPYGEGGGGGGGGPGHMPRSQPPPQSYTAQTQPGPSMKPNGANDNFYEAYQGKRSDDPYVQQAKQWTQSTGGVGNSNMGDYYKAQQTGQAAPFNPTVSTGPDPNGYTGYDIPRSPTTVVNPDPQGVFVNGVNSDPQDVFVRGVSPPEVDPQDGYSSAFVNPSTTTTSSSPNTTPNVAQTTPSVETSNSTSTSTSTTSASTPAYASAVPPSVETPAATVPPSVENPAAVAPPPVETPAAVVPPAVEIPRASAFDQSQVNAMESRIANLEESLRTNGQDSFQMTIQAELDSLKTELSGVKTNYDDKVKALEESYQTSLSQVGREFTNSMEELRDWDTLTVTWDIKDFEKTLQNDLTTYTSEEFNVAGYSMTLEMQIFGTNDEGNRDVGFYIMHTGGLNYVPIMIGGSKIVIQSITGNDDAVKVFVDDASIEDSHYGWGWKKFFSLQDLKKSFVNSKGEIQVIANVRIKRVKNCHINTAI</sequence>
<dbReference type="Pfam" id="PF22486">
    <property type="entry name" value="MATH_2"/>
    <property type="match status" value="1"/>
</dbReference>
<evidence type="ECO:0000256" key="2">
    <source>
        <dbReference type="SAM" id="SignalP"/>
    </source>
</evidence>
<organism evidence="5 6">
    <name type="scientific">Cylindrotheca closterium</name>
    <dbReference type="NCBI Taxonomy" id="2856"/>
    <lineage>
        <taxon>Eukaryota</taxon>
        <taxon>Sar</taxon>
        <taxon>Stramenopiles</taxon>
        <taxon>Ochrophyta</taxon>
        <taxon>Bacillariophyta</taxon>
        <taxon>Bacillariophyceae</taxon>
        <taxon>Bacillariophycidae</taxon>
        <taxon>Bacillariales</taxon>
        <taxon>Bacillariaceae</taxon>
        <taxon>Cylindrotheca</taxon>
    </lineage>
</organism>
<evidence type="ECO:0000313" key="5">
    <source>
        <dbReference type="EMBL" id="CAJ1943849.1"/>
    </source>
</evidence>
<evidence type="ECO:0000259" key="3">
    <source>
        <dbReference type="PROSITE" id="PS50144"/>
    </source>
</evidence>
<feature type="compositionally biased region" description="Gly residues" evidence="1">
    <location>
        <begin position="309"/>
        <end position="320"/>
    </location>
</feature>
<dbReference type="InterPro" id="IPR000089">
    <property type="entry name" value="Biotin_lipoyl"/>
</dbReference>
<evidence type="ECO:0008006" key="7">
    <source>
        <dbReference type="Google" id="ProtNLM"/>
    </source>
</evidence>
<dbReference type="GO" id="GO:0004742">
    <property type="term" value="F:dihydrolipoyllysine-residue acetyltransferase activity"/>
    <property type="evidence" value="ECO:0007669"/>
    <property type="project" value="TreeGrafter"/>
</dbReference>
<dbReference type="Proteomes" id="UP001295423">
    <property type="component" value="Unassembled WGS sequence"/>
</dbReference>
<evidence type="ECO:0000259" key="4">
    <source>
        <dbReference type="PROSITE" id="PS50968"/>
    </source>
</evidence>
<feature type="region of interest" description="Disordered" evidence="1">
    <location>
        <begin position="52"/>
        <end position="72"/>
    </location>
</feature>
<keyword evidence="6" id="KW-1185">Reference proteome</keyword>
<dbReference type="Gene3D" id="2.40.50.100">
    <property type="match status" value="1"/>
</dbReference>
<feature type="region of interest" description="Disordered" evidence="1">
    <location>
        <begin position="174"/>
        <end position="353"/>
    </location>
</feature>
<dbReference type="AlphaFoldDB" id="A0AAD2CW73"/>
<evidence type="ECO:0000313" key="6">
    <source>
        <dbReference type="Proteomes" id="UP001295423"/>
    </source>
</evidence>
<feature type="compositionally biased region" description="Polar residues" evidence="1">
    <location>
        <begin position="394"/>
        <end position="406"/>
    </location>
</feature>
<dbReference type="EMBL" id="CAKOGP040001147">
    <property type="protein sequence ID" value="CAJ1943849.1"/>
    <property type="molecule type" value="Genomic_DNA"/>
</dbReference>
<feature type="chain" id="PRO_5042144329" description="Lipoyl-binding domain-containing protein" evidence="2">
    <location>
        <begin position="20"/>
        <end position="782"/>
    </location>
</feature>
<dbReference type="GO" id="GO:0045254">
    <property type="term" value="C:pyruvate dehydrogenase complex"/>
    <property type="evidence" value="ECO:0007669"/>
    <property type="project" value="InterPro"/>
</dbReference>
<dbReference type="CDD" id="cd00121">
    <property type="entry name" value="MATH"/>
    <property type="match status" value="1"/>
</dbReference>